<gene>
    <name evidence="1" type="ORF">N7458_012001</name>
</gene>
<proteinExistence type="predicted"/>
<evidence type="ECO:0000313" key="1">
    <source>
        <dbReference type="EMBL" id="KAJ5432845.1"/>
    </source>
</evidence>
<reference evidence="1" key="1">
    <citation type="submission" date="2022-12" db="EMBL/GenBank/DDBJ databases">
        <authorList>
            <person name="Petersen C."/>
        </authorList>
    </citation>
    <scope>NUCLEOTIDE SEQUENCE</scope>
    <source>
        <strain evidence="1">IBT 16125</strain>
    </source>
</reference>
<dbReference type="AlphaFoldDB" id="A0AAD6BUE9"/>
<dbReference type="EMBL" id="JAPVEA010000009">
    <property type="protein sequence ID" value="KAJ5432845.1"/>
    <property type="molecule type" value="Genomic_DNA"/>
</dbReference>
<keyword evidence="2" id="KW-1185">Reference proteome</keyword>
<evidence type="ECO:0000313" key="2">
    <source>
        <dbReference type="Proteomes" id="UP001213681"/>
    </source>
</evidence>
<protein>
    <submittedName>
        <fullName evidence="1">Uncharacterized protein</fullName>
    </submittedName>
</protein>
<organism evidence="1 2">
    <name type="scientific">Penicillium daleae</name>
    <dbReference type="NCBI Taxonomy" id="63821"/>
    <lineage>
        <taxon>Eukaryota</taxon>
        <taxon>Fungi</taxon>
        <taxon>Dikarya</taxon>
        <taxon>Ascomycota</taxon>
        <taxon>Pezizomycotina</taxon>
        <taxon>Eurotiomycetes</taxon>
        <taxon>Eurotiomycetidae</taxon>
        <taxon>Eurotiales</taxon>
        <taxon>Aspergillaceae</taxon>
        <taxon>Penicillium</taxon>
    </lineage>
</organism>
<name>A0AAD6BUE9_9EURO</name>
<dbReference type="Proteomes" id="UP001213681">
    <property type="component" value="Unassembled WGS sequence"/>
</dbReference>
<comment type="caution">
    <text evidence="1">The sequence shown here is derived from an EMBL/GenBank/DDBJ whole genome shotgun (WGS) entry which is preliminary data.</text>
</comment>
<dbReference type="RefSeq" id="XP_056760137.1">
    <property type="nucleotide sequence ID" value="XM_056915383.1"/>
</dbReference>
<accession>A0AAD6BUE9</accession>
<sequence length="441" mass="48774">MCLYTYHHYPVCGHIANWTMTSCKEYTNALRLLSRKGLSGHCNHIQTTHNLFVQGESDTCGQCDFEVRCAAFRRTHDASSSKTHREIEGLTSEVPIIELSGHMNVSISGKEEENHRPVSPQECCSCEFCSCFASPLGSGVRHNDKTPPANNVSDIPQYLDDSFYIPETPTHNGKEFETETMLQILPSEEGGNADLYKVLRQASSAEDISPSWAQVGARRTRNSLHGVISIGIDRAAYPLERLDTRNPYATSFLDLSDESPIDVQAQHTYSRPINLSSSVYFGSEPEQTFIDWSDDSSYSDLESEVRNPNNLTFLDDDSDADDDLDGGCELPDKFDEEYASTFSPLIFPLVSGNVDMALPSVRDSAPVADRPATPILCPAPLRVTKGPQFLSLNSIIEDTFYEEALDENTLEFLHAKTYSTPGGSSQRPCVSIKEKVLGSLG</sequence>
<reference evidence="1" key="2">
    <citation type="journal article" date="2023" name="IMA Fungus">
        <title>Comparative genomic study of the Penicillium genus elucidates a diverse pangenome and 15 lateral gene transfer events.</title>
        <authorList>
            <person name="Petersen C."/>
            <person name="Sorensen T."/>
            <person name="Nielsen M.R."/>
            <person name="Sondergaard T.E."/>
            <person name="Sorensen J.L."/>
            <person name="Fitzpatrick D.A."/>
            <person name="Frisvad J.C."/>
            <person name="Nielsen K.L."/>
        </authorList>
    </citation>
    <scope>NUCLEOTIDE SEQUENCE</scope>
    <source>
        <strain evidence="1">IBT 16125</strain>
    </source>
</reference>
<dbReference type="GeneID" id="81605626"/>